<protein>
    <recommendedName>
        <fullName evidence="11">CD99 antigen-like protein 2</fullName>
    </recommendedName>
</protein>
<evidence type="ECO:0000313" key="15">
    <source>
        <dbReference type="Proteomes" id="UP000694403"/>
    </source>
</evidence>
<feature type="compositionally biased region" description="Acidic residues" evidence="12">
    <location>
        <begin position="143"/>
        <end position="153"/>
    </location>
</feature>
<accession>A0A8C3SPY7</accession>
<keyword evidence="8 13" id="KW-1133">Transmembrane helix</keyword>
<comment type="similarity">
    <text evidence="2">Belongs to the CD99 family.</text>
</comment>
<dbReference type="Pfam" id="PF12301">
    <property type="entry name" value="CD99L2"/>
    <property type="match status" value="1"/>
</dbReference>
<dbReference type="PANTHER" id="PTHR15076:SF12">
    <property type="entry name" value="CD99 ANTIGEN-LIKE PROTEIN 2"/>
    <property type="match status" value="1"/>
</dbReference>
<keyword evidence="3" id="KW-1003">Cell membrane</keyword>
<dbReference type="Ensembl" id="ENSCSRT00000019227.1">
    <property type="protein sequence ID" value="ENSCSRP00000018377.1"/>
    <property type="gene ID" value="ENSCSRG00000014088.1"/>
</dbReference>
<dbReference type="AlphaFoldDB" id="A0A8C3SPY7"/>
<keyword evidence="5" id="KW-0732">Signal</keyword>
<dbReference type="Proteomes" id="UP000694403">
    <property type="component" value="Unplaced"/>
</dbReference>
<reference evidence="14" key="2">
    <citation type="submission" date="2025-09" db="UniProtKB">
        <authorList>
            <consortium name="Ensembl"/>
        </authorList>
    </citation>
    <scope>IDENTIFICATION</scope>
</reference>
<feature type="compositionally biased region" description="Low complexity" evidence="12">
    <location>
        <begin position="162"/>
        <end position="181"/>
    </location>
</feature>
<sequence length="295" mass="31190">MSKASANFLSLGYGDDFSLEDALDDRPTKRPTPKLPKKPSGGTGYGDGLDDFSLSDALDDVPTKQPTPKLPKKPSSGTGDLDLSDYFDIQTETTTKPGKATTKPYPKQPGDISLWDVIHTTTTKKPKTTKAPPKKNPAKDPADFDLSDALDDQNDGKGGGKPNVKPGEGSKGKGSPSRGGKQAFSDDDLAGVLDDGKYHPDKKKGGSDYDAGTTAETGTIAGIASALVMALIGAVSSYISYQQKKFCFSIQQGLNAEYVKGENTEAVVTEEPQVKYSVLETQSAEPPPPQDNAKV</sequence>
<keyword evidence="4 13" id="KW-0812">Transmembrane</keyword>
<dbReference type="PANTHER" id="PTHR15076">
    <property type="entry name" value="CD99/MIC2 PROTEIN RELATED"/>
    <property type="match status" value="1"/>
</dbReference>
<evidence type="ECO:0000256" key="5">
    <source>
        <dbReference type="ARBA" id="ARBA00022729"/>
    </source>
</evidence>
<evidence type="ECO:0000256" key="11">
    <source>
        <dbReference type="ARBA" id="ARBA00040427"/>
    </source>
</evidence>
<keyword evidence="6" id="KW-0130">Cell adhesion</keyword>
<keyword evidence="9 13" id="KW-0472">Membrane</keyword>
<dbReference type="GO" id="GO:0016020">
    <property type="term" value="C:membrane"/>
    <property type="evidence" value="ECO:0007669"/>
    <property type="project" value="UniProtKB-SubCell"/>
</dbReference>
<evidence type="ECO:0000256" key="4">
    <source>
        <dbReference type="ARBA" id="ARBA00022692"/>
    </source>
</evidence>
<evidence type="ECO:0000256" key="2">
    <source>
        <dbReference type="ARBA" id="ARBA00008763"/>
    </source>
</evidence>
<reference evidence="14" key="1">
    <citation type="submission" date="2025-08" db="UniProtKB">
        <authorList>
            <consortium name="Ensembl"/>
        </authorList>
    </citation>
    <scope>IDENTIFICATION</scope>
</reference>
<evidence type="ECO:0000256" key="12">
    <source>
        <dbReference type="SAM" id="MobiDB-lite"/>
    </source>
</evidence>
<feature type="region of interest" description="Disordered" evidence="12">
    <location>
        <begin position="15"/>
        <end position="210"/>
    </location>
</feature>
<feature type="compositionally biased region" description="Basic and acidic residues" evidence="12">
    <location>
        <begin position="194"/>
        <end position="207"/>
    </location>
</feature>
<evidence type="ECO:0000256" key="3">
    <source>
        <dbReference type="ARBA" id="ARBA00022475"/>
    </source>
</evidence>
<name>A0A8C3SPY7_CHESE</name>
<dbReference type="InterPro" id="IPR022078">
    <property type="entry name" value="CD99L2"/>
</dbReference>
<evidence type="ECO:0000256" key="1">
    <source>
        <dbReference type="ARBA" id="ARBA00004282"/>
    </source>
</evidence>
<evidence type="ECO:0000256" key="7">
    <source>
        <dbReference type="ARBA" id="ARBA00022949"/>
    </source>
</evidence>
<evidence type="ECO:0000256" key="8">
    <source>
        <dbReference type="ARBA" id="ARBA00022989"/>
    </source>
</evidence>
<evidence type="ECO:0000256" key="10">
    <source>
        <dbReference type="ARBA" id="ARBA00037814"/>
    </source>
</evidence>
<feature type="transmembrane region" description="Helical" evidence="13">
    <location>
        <begin position="220"/>
        <end position="241"/>
    </location>
</feature>
<evidence type="ECO:0000313" key="14">
    <source>
        <dbReference type="Ensembl" id="ENSCSRP00000018377.1"/>
    </source>
</evidence>
<evidence type="ECO:0000256" key="9">
    <source>
        <dbReference type="ARBA" id="ARBA00023136"/>
    </source>
</evidence>
<comment type="subcellular location">
    <subcellularLocation>
        <location evidence="1">Cell junction</location>
    </subcellularLocation>
    <subcellularLocation>
        <location evidence="10">Cell membrane</location>
        <topology evidence="10">Single-pass type I membrane protein</topology>
        <orientation evidence="10">Extracellular side</orientation>
    </subcellularLocation>
</comment>
<evidence type="ECO:0000256" key="13">
    <source>
        <dbReference type="SAM" id="Phobius"/>
    </source>
</evidence>
<feature type="compositionally biased region" description="Low complexity" evidence="12">
    <location>
        <begin position="91"/>
        <end position="105"/>
    </location>
</feature>
<proteinExistence type="inferred from homology"/>
<keyword evidence="7" id="KW-0965">Cell junction</keyword>
<evidence type="ECO:0000256" key="6">
    <source>
        <dbReference type="ARBA" id="ARBA00022889"/>
    </source>
</evidence>
<keyword evidence="15" id="KW-1185">Reference proteome</keyword>
<organism evidence="14 15">
    <name type="scientific">Chelydra serpentina</name>
    <name type="common">Snapping turtle</name>
    <name type="synonym">Testudo serpentina</name>
    <dbReference type="NCBI Taxonomy" id="8475"/>
    <lineage>
        <taxon>Eukaryota</taxon>
        <taxon>Metazoa</taxon>
        <taxon>Chordata</taxon>
        <taxon>Craniata</taxon>
        <taxon>Vertebrata</taxon>
        <taxon>Euteleostomi</taxon>
        <taxon>Archelosauria</taxon>
        <taxon>Testudinata</taxon>
        <taxon>Testudines</taxon>
        <taxon>Cryptodira</taxon>
        <taxon>Durocryptodira</taxon>
        <taxon>Americhelydia</taxon>
        <taxon>Chelydroidea</taxon>
        <taxon>Chelydridae</taxon>
        <taxon>Chelydra</taxon>
    </lineage>
</organism>